<sequence>MLFNMVQTNFHFLIQKTSSRPLSWQMKSAAVSLLLLIAMMSTIAYFDNKGSHGTDAEETTLLANSYASHEKTSSADGMTLGRKLMAGSTTTDSNHMMSVQQYRDFMGQFGRHP</sequence>
<reference evidence="1" key="1">
    <citation type="submission" date="2020-07" db="EMBL/GenBank/DDBJ databases">
        <title>Genome sequence and genetic diversity analysis of an under-domesticated orphan crop, white fonio (Digitaria exilis).</title>
        <authorList>
            <person name="Bennetzen J.L."/>
            <person name="Chen S."/>
            <person name="Ma X."/>
            <person name="Wang X."/>
            <person name="Yssel A.E.J."/>
            <person name="Chaluvadi S.R."/>
            <person name="Johnson M."/>
            <person name="Gangashetty P."/>
            <person name="Hamidou F."/>
            <person name="Sanogo M.D."/>
            <person name="Zwaenepoel A."/>
            <person name="Wallace J."/>
            <person name="Van De Peer Y."/>
            <person name="Van Deynze A."/>
        </authorList>
    </citation>
    <scope>NUCLEOTIDE SEQUENCE</scope>
    <source>
        <tissue evidence="1">Leaves</tissue>
    </source>
</reference>
<evidence type="ECO:0000313" key="2">
    <source>
        <dbReference type="Proteomes" id="UP000636709"/>
    </source>
</evidence>
<keyword evidence="2" id="KW-1185">Reference proteome</keyword>
<accession>A0A835E880</accession>
<comment type="caution">
    <text evidence="1">The sequence shown here is derived from an EMBL/GenBank/DDBJ whole genome shotgun (WGS) entry which is preliminary data.</text>
</comment>
<evidence type="ECO:0000313" key="1">
    <source>
        <dbReference type="EMBL" id="KAF8666136.1"/>
    </source>
</evidence>
<proteinExistence type="predicted"/>
<name>A0A835E880_9POAL</name>
<dbReference type="Proteomes" id="UP000636709">
    <property type="component" value="Unassembled WGS sequence"/>
</dbReference>
<dbReference type="AlphaFoldDB" id="A0A835E880"/>
<dbReference type="OrthoDB" id="655877at2759"/>
<gene>
    <name evidence="1" type="ORF">HU200_053852</name>
</gene>
<protein>
    <submittedName>
        <fullName evidence="1">Uncharacterized protein</fullName>
    </submittedName>
</protein>
<dbReference type="EMBL" id="JACEFO010002316">
    <property type="protein sequence ID" value="KAF8666136.1"/>
    <property type="molecule type" value="Genomic_DNA"/>
</dbReference>
<organism evidence="1 2">
    <name type="scientific">Digitaria exilis</name>
    <dbReference type="NCBI Taxonomy" id="1010633"/>
    <lineage>
        <taxon>Eukaryota</taxon>
        <taxon>Viridiplantae</taxon>
        <taxon>Streptophyta</taxon>
        <taxon>Embryophyta</taxon>
        <taxon>Tracheophyta</taxon>
        <taxon>Spermatophyta</taxon>
        <taxon>Magnoliopsida</taxon>
        <taxon>Liliopsida</taxon>
        <taxon>Poales</taxon>
        <taxon>Poaceae</taxon>
        <taxon>PACMAD clade</taxon>
        <taxon>Panicoideae</taxon>
        <taxon>Panicodae</taxon>
        <taxon>Paniceae</taxon>
        <taxon>Anthephorinae</taxon>
        <taxon>Digitaria</taxon>
    </lineage>
</organism>